<keyword evidence="2" id="KW-1133">Transmembrane helix</keyword>
<keyword evidence="2" id="KW-0472">Membrane</keyword>
<feature type="transmembrane region" description="Helical" evidence="2">
    <location>
        <begin position="6"/>
        <end position="27"/>
    </location>
</feature>
<feature type="compositionally biased region" description="Basic and acidic residues" evidence="1">
    <location>
        <begin position="77"/>
        <end position="87"/>
    </location>
</feature>
<sequence>MSVPETILYFAVPPVGLYLVIVLLVVGPRMARRPRYRSGQPWTFEPMWFTANPEGAQLPAADESHGTGAHGAAVRSNLERGGARGSW</sequence>
<feature type="region of interest" description="Disordered" evidence="1">
    <location>
        <begin position="57"/>
        <end position="87"/>
    </location>
</feature>
<evidence type="ECO:0000256" key="2">
    <source>
        <dbReference type="SAM" id="Phobius"/>
    </source>
</evidence>
<reference evidence="3 4" key="1">
    <citation type="submission" date="2022-03" db="EMBL/GenBank/DDBJ databases">
        <title>Pseudonocardia alaer sp. nov., a novel actinomycete isolated from reed forest soil.</title>
        <authorList>
            <person name="Wang L."/>
        </authorList>
    </citation>
    <scope>NUCLEOTIDE SEQUENCE [LARGE SCALE GENOMIC DNA]</scope>
    <source>
        <strain evidence="3 4">Y-16303</strain>
    </source>
</reference>
<accession>A0ABS9TBV3</accession>
<keyword evidence="4" id="KW-1185">Reference proteome</keyword>
<organism evidence="3 4">
    <name type="scientific">Pseudonocardia alaniniphila</name>
    <dbReference type="NCBI Taxonomy" id="75291"/>
    <lineage>
        <taxon>Bacteria</taxon>
        <taxon>Bacillati</taxon>
        <taxon>Actinomycetota</taxon>
        <taxon>Actinomycetes</taxon>
        <taxon>Pseudonocardiales</taxon>
        <taxon>Pseudonocardiaceae</taxon>
        <taxon>Pseudonocardia</taxon>
    </lineage>
</organism>
<name>A0ABS9TBV3_9PSEU</name>
<dbReference type="RefSeq" id="WP_241036012.1">
    <property type="nucleotide sequence ID" value="NZ_BAAAJF010000078.1"/>
</dbReference>
<gene>
    <name evidence="3" type="ORF">MMF94_09945</name>
</gene>
<proteinExistence type="predicted"/>
<comment type="caution">
    <text evidence="3">The sequence shown here is derived from an EMBL/GenBank/DDBJ whole genome shotgun (WGS) entry which is preliminary data.</text>
</comment>
<protein>
    <submittedName>
        <fullName evidence="3">Uncharacterized protein</fullName>
    </submittedName>
</protein>
<evidence type="ECO:0000256" key="1">
    <source>
        <dbReference type="SAM" id="MobiDB-lite"/>
    </source>
</evidence>
<evidence type="ECO:0000313" key="3">
    <source>
        <dbReference type="EMBL" id="MCH6166002.1"/>
    </source>
</evidence>
<keyword evidence="2" id="KW-0812">Transmembrane</keyword>
<dbReference type="Proteomes" id="UP001299970">
    <property type="component" value="Unassembled WGS sequence"/>
</dbReference>
<dbReference type="EMBL" id="JAKXMK010000007">
    <property type="protein sequence ID" value="MCH6166002.1"/>
    <property type="molecule type" value="Genomic_DNA"/>
</dbReference>
<evidence type="ECO:0000313" key="4">
    <source>
        <dbReference type="Proteomes" id="UP001299970"/>
    </source>
</evidence>